<keyword evidence="1" id="KW-0677">Repeat</keyword>
<evidence type="ECO:0000256" key="2">
    <source>
        <dbReference type="ARBA" id="ARBA00023043"/>
    </source>
</evidence>
<dbReference type="InterPro" id="IPR036770">
    <property type="entry name" value="Ankyrin_rpt-contain_sf"/>
</dbReference>
<name>A0A078L550_9GAMM</name>
<sequence length="452" mass="50891">MIVIKLNRDSDKALLKEFFEAEPRDTLLANDYMVSTLDGDHPIKVGNDFHVGIASLIELAAAWGKLEHFQFLLNLREGNLSRADAHKAFCCAAVCGQQAVVEYLQKNWATIAGDKFPPFNPLLWAVRGGHLNIVEFLLGKGWPANGDSNAALKLAIELGHTDIIMHLATQESVQKSVDPNIISSLQIKNKFAANIQIPNEKEVPKKNPAKSLTLQMLHIEVMNFVKNHLIESIAALDPQDRKEIHEDFMSNHCLDKHALIILSIPSEIKREFLFSLSDKYGDNFTPEFINFALQGLDLEKLERNGDLYFDLNIGALLPPESEKISETSLSLVPLPAPVVIKIQWLDELQHRIETMSFAEDKFFQSTVNLKLENGGFKRVPHYVVPVYQELINPHSEPTDKSKKIEQWTRNALKNHNSKIQTSAEKAFYSKILQSIPLSANNNEHTARTIGPK</sequence>
<proteinExistence type="predicted"/>
<dbReference type="InterPro" id="IPR002110">
    <property type="entry name" value="Ankyrin_rpt"/>
</dbReference>
<dbReference type="AlphaFoldDB" id="A0A078L550"/>
<dbReference type="STRING" id="1034943.BN59_03354"/>
<organism evidence="3 4">
    <name type="scientific">Legionella massiliensis</name>
    <dbReference type="NCBI Taxonomy" id="1034943"/>
    <lineage>
        <taxon>Bacteria</taxon>
        <taxon>Pseudomonadati</taxon>
        <taxon>Pseudomonadota</taxon>
        <taxon>Gammaproteobacteria</taxon>
        <taxon>Legionellales</taxon>
        <taxon>Legionellaceae</taxon>
        <taxon>Legionella</taxon>
    </lineage>
</organism>
<dbReference type="Pfam" id="PF12796">
    <property type="entry name" value="Ank_2"/>
    <property type="match status" value="1"/>
</dbReference>
<dbReference type="PANTHER" id="PTHR24198:SF165">
    <property type="entry name" value="ANKYRIN REPEAT-CONTAINING PROTEIN-RELATED"/>
    <property type="match status" value="1"/>
</dbReference>
<dbReference type="Proteomes" id="UP000044071">
    <property type="component" value="Unassembled WGS sequence"/>
</dbReference>
<evidence type="ECO:0000313" key="3">
    <source>
        <dbReference type="EMBL" id="CDZ79038.1"/>
    </source>
</evidence>
<accession>A0A078L550</accession>
<dbReference type="RefSeq" id="WP_044012197.1">
    <property type="nucleotide sequence ID" value="NZ_CCVW01000004.1"/>
</dbReference>
<evidence type="ECO:0000313" key="4">
    <source>
        <dbReference type="Proteomes" id="UP000044071"/>
    </source>
</evidence>
<protein>
    <submittedName>
        <fullName evidence="3">Ankyrin repeats (3 copies)</fullName>
    </submittedName>
</protein>
<dbReference type="OrthoDB" id="9802764at2"/>
<dbReference type="PANTHER" id="PTHR24198">
    <property type="entry name" value="ANKYRIN REPEAT AND PROTEIN KINASE DOMAIN-CONTAINING PROTEIN"/>
    <property type="match status" value="1"/>
</dbReference>
<dbReference type="Gene3D" id="1.25.40.20">
    <property type="entry name" value="Ankyrin repeat-containing domain"/>
    <property type="match status" value="1"/>
</dbReference>
<keyword evidence="2" id="KW-0040">ANK repeat</keyword>
<reference evidence="3 4" key="1">
    <citation type="submission" date="2014-06" db="EMBL/GenBank/DDBJ databases">
        <authorList>
            <person name="Urmite Genomes Urmite Genomes"/>
        </authorList>
    </citation>
    <scope>NUCLEOTIDE SEQUENCE [LARGE SCALE GENOMIC DNA]</scope>
</reference>
<dbReference type="SUPFAM" id="SSF48403">
    <property type="entry name" value="Ankyrin repeat"/>
    <property type="match status" value="1"/>
</dbReference>
<evidence type="ECO:0000256" key="1">
    <source>
        <dbReference type="ARBA" id="ARBA00022737"/>
    </source>
</evidence>
<gene>
    <name evidence="3" type="ORF">BN59_03354</name>
</gene>
<dbReference type="EMBL" id="CCSB01000004">
    <property type="protein sequence ID" value="CDZ79038.1"/>
    <property type="molecule type" value="Genomic_DNA"/>
</dbReference>
<keyword evidence="4" id="KW-1185">Reference proteome</keyword>